<name>A0A844ZGH6_9SPHN</name>
<dbReference type="AlphaFoldDB" id="A0A844ZGH6"/>
<accession>A0A844ZGH6</accession>
<sequence length="153" mass="17366">MPISRIGIATANFEDKADRIIADALRIQRTGAASPFENRLGFFKTEAYKLLRRTITAQGGHTIITSIVRKMDVDPSHIFYRGNEFHYGLLAIDPHFDVIDAKGVSRFARQFAYAHKHDVPAHLLIGFLYQSGSTDEITRKLQNNTFEPWFGKV</sequence>
<comment type="caution">
    <text evidence="1">The sequence shown here is derived from an EMBL/GenBank/DDBJ whole genome shotgun (WGS) entry which is preliminary data.</text>
</comment>
<gene>
    <name evidence="1" type="ORF">GRI38_10600</name>
</gene>
<keyword evidence="2" id="KW-1185">Reference proteome</keyword>
<protein>
    <submittedName>
        <fullName evidence="1">Uncharacterized protein</fullName>
    </submittedName>
</protein>
<reference evidence="1 2" key="1">
    <citation type="submission" date="2019-12" db="EMBL/GenBank/DDBJ databases">
        <title>Genomic-based taxomic classification of the family Erythrobacteraceae.</title>
        <authorList>
            <person name="Xu L."/>
        </authorList>
    </citation>
    <scope>NUCLEOTIDE SEQUENCE [LARGE SCALE GENOMIC DNA]</scope>
    <source>
        <strain evidence="1 2">MCCC 1A09962</strain>
    </source>
</reference>
<dbReference type="OrthoDB" id="7595200at2"/>
<organism evidence="1 2">
    <name type="scientific">Parapontixanthobacter aurantiacus</name>
    <dbReference type="NCBI Taxonomy" id="1463599"/>
    <lineage>
        <taxon>Bacteria</taxon>
        <taxon>Pseudomonadati</taxon>
        <taxon>Pseudomonadota</taxon>
        <taxon>Alphaproteobacteria</taxon>
        <taxon>Sphingomonadales</taxon>
        <taxon>Erythrobacteraceae</taxon>
        <taxon>Parapontixanthobacter</taxon>
    </lineage>
</organism>
<evidence type="ECO:0000313" key="2">
    <source>
        <dbReference type="Proteomes" id="UP000433104"/>
    </source>
</evidence>
<proteinExistence type="predicted"/>
<dbReference type="Proteomes" id="UP000433104">
    <property type="component" value="Unassembled WGS sequence"/>
</dbReference>
<dbReference type="EMBL" id="WTYW01000003">
    <property type="protein sequence ID" value="MXO86473.1"/>
    <property type="molecule type" value="Genomic_DNA"/>
</dbReference>
<evidence type="ECO:0000313" key="1">
    <source>
        <dbReference type="EMBL" id="MXO86473.1"/>
    </source>
</evidence>
<dbReference type="RefSeq" id="WP_160683496.1">
    <property type="nucleotide sequence ID" value="NZ_WTYW01000003.1"/>
</dbReference>